<dbReference type="AlphaFoldDB" id="A0A3N4JZS4"/>
<organism evidence="2 3">
    <name type="scientific">Choiromyces venosus 120613-1</name>
    <dbReference type="NCBI Taxonomy" id="1336337"/>
    <lineage>
        <taxon>Eukaryota</taxon>
        <taxon>Fungi</taxon>
        <taxon>Dikarya</taxon>
        <taxon>Ascomycota</taxon>
        <taxon>Pezizomycotina</taxon>
        <taxon>Pezizomycetes</taxon>
        <taxon>Pezizales</taxon>
        <taxon>Tuberaceae</taxon>
        <taxon>Choiromyces</taxon>
    </lineage>
</organism>
<evidence type="ECO:0000313" key="2">
    <source>
        <dbReference type="EMBL" id="RPB02559.1"/>
    </source>
</evidence>
<evidence type="ECO:0000256" key="1">
    <source>
        <dbReference type="SAM" id="MobiDB-lite"/>
    </source>
</evidence>
<keyword evidence="3" id="KW-1185">Reference proteome</keyword>
<sequence>MPGSTTTTTLSDGKETGTSFVYKRYLHKLPHSVFFIVKNHPESAVCMACDETPCTVLNQCTKCSLQLCSACAFILVHGNCRGNLKRLIAQVARWKLGYSVEFLEREAEEERTGRMKELERGGGADGNDDDEEKVEGVKEAEVGGEGLREMESYMCASNDGRLWKDSASESSTDDDSMDLSQENLDDSFEAALQEWSALGGGGYEEDPNYVDDVEVLETLDRV</sequence>
<feature type="compositionally biased region" description="Acidic residues" evidence="1">
    <location>
        <begin position="171"/>
        <end position="186"/>
    </location>
</feature>
<protein>
    <submittedName>
        <fullName evidence="2">Uncharacterized protein</fullName>
    </submittedName>
</protein>
<dbReference type="EMBL" id="ML120367">
    <property type="protein sequence ID" value="RPB02559.1"/>
    <property type="molecule type" value="Genomic_DNA"/>
</dbReference>
<name>A0A3N4JZS4_9PEZI</name>
<dbReference type="OrthoDB" id="5401882at2759"/>
<feature type="compositionally biased region" description="Basic and acidic residues" evidence="1">
    <location>
        <begin position="109"/>
        <end position="122"/>
    </location>
</feature>
<accession>A0A3N4JZS4</accession>
<gene>
    <name evidence="2" type="ORF">L873DRAFT_1841707</name>
</gene>
<proteinExistence type="predicted"/>
<evidence type="ECO:0000313" key="3">
    <source>
        <dbReference type="Proteomes" id="UP000276215"/>
    </source>
</evidence>
<feature type="region of interest" description="Disordered" evidence="1">
    <location>
        <begin position="109"/>
        <end position="136"/>
    </location>
</feature>
<feature type="region of interest" description="Disordered" evidence="1">
    <location>
        <begin position="164"/>
        <end position="186"/>
    </location>
</feature>
<dbReference type="Proteomes" id="UP000276215">
    <property type="component" value="Unassembled WGS sequence"/>
</dbReference>
<reference evidence="2 3" key="1">
    <citation type="journal article" date="2018" name="Nat. Ecol. Evol.">
        <title>Pezizomycetes genomes reveal the molecular basis of ectomycorrhizal truffle lifestyle.</title>
        <authorList>
            <person name="Murat C."/>
            <person name="Payen T."/>
            <person name="Noel B."/>
            <person name="Kuo A."/>
            <person name="Morin E."/>
            <person name="Chen J."/>
            <person name="Kohler A."/>
            <person name="Krizsan K."/>
            <person name="Balestrini R."/>
            <person name="Da Silva C."/>
            <person name="Montanini B."/>
            <person name="Hainaut M."/>
            <person name="Levati E."/>
            <person name="Barry K.W."/>
            <person name="Belfiori B."/>
            <person name="Cichocki N."/>
            <person name="Clum A."/>
            <person name="Dockter R.B."/>
            <person name="Fauchery L."/>
            <person name="Guy J."/>
            <person name="Iotti M."/>
            <person name="Le Tacon F."/>
            <person name="Lindquist E.A."/>
            <person name="Lipzen A."/>
            <person name="Malagnac F."/>
            <person name="Mello A."/>
            <person name="Molinier V."/>
            <person name="Miyauchi S."/>
            <person name="Poulain J."/>
            <person name="Riccioni C."/>
            <person name="Rubini A."/>
            <person name="Sitrit Y."/>
            <person name="Splivallo R."/>
            <person name="Traeger S."/>
            <person name="Wang M."/>
            <person name="Zifcakova L."/>
            <person name="Wipf D."/>
            <person name="Zambonelli A."/>
            <person name="Paolocci F."/>
            <person name="Nowrousian M."/>
            <person name="Ottonello S."/>
            <person name="Baldrian P."/>
            <person name="Spatafora J.W."/>
            <person name="Henrissat B."/>
            <person name="Nagy L.G."/>
            <person name="Aury J.M."/>
            <person name="Wincker P."/>
            <person name="Grigoriev I.V."/>
            <person name="Bonfante P."/>
            <person name="Martin F.M."/>
        </authorList>
    </citation>
    <scope>NUCLEOTIDE SEQUENCE [LARGE SCALE GENOMIC DNA]</scope>
    <source>
        <strain evidence="2 3">120613-1</strain>
    </source>
</reference>